<accession>A0A918Z7C4</accession>
<feature type="transmembrane region" description="Helical" evidence="1">
    <location>
        <begin position="182"/>
        <end position="205"/>
    </location>
</feature>
<comment type="caution">
    <text evidence="2">The sequence shown here is derived from an EMBL/GenBank/DDBJ whole genome shotgun (WGS) entry which is preliminary data.</text>
</comment>
<organism evidence="2 3">
    <name type="scientific">Vulcaniibacterium thermophilum</name>
    <dbReference type="NCBI Taxonomy" id="1169913"/>
    <lineage>
        <taxon>Bacteria</taxon>
        <taxon>Pseudomonadati</taxon>
        <taxon>Pseudomonadota</taxon>
        <taxon>Gammaproteobacteria</taxon>
        <taxon>Lysobacterales</taxon>
        <taxon>Lysobacteraceae</taxon>
        <taxon>Vulcaniibacterium</taxon>
    </lineage>
</organism>
<feature type="transmembrane region" description="Helical" evidence="1">
    <location>
        <begin position="217"/>
        <end position="241"/>
    </location>
</feature>
<keyword evidence="1" id="KW-0472">Membrane</keyword>
<feature type="transmembrane region" description="Helical" evidence="1">
    <location>
        <begin position="32"/>
        <end position="54"/>
    </location>
</feature>
<protein>
    <submittedName>
        <fullName evidence="2">Membrane protein</fullName>
    </submittedName>
</protein>
<dbReference type="InterPro" id="IPR018750">
    <property type="entry name" value="DUF2306_membrane"/>
</dbReference>
<feature type="transmembrane region" description="Helical" evidence="1">
    <location>
        <begin position="80"/>
        <end position="101"/>
    </location>
</feature>
<evidence type="ECO:0000313" key="3">
    <source>
        <dbReference type="Proteomes" id="UP000636453"/>
    </source>
</evidence>
<sequence length="282" mass="30347">MSATPLPVASASRPSRPSWATRHASALLGRAAAAWLAVTLLGQGVFAAYVLGFYGRAALEGRPEAWNQVLAHGYVRGETFFNLMVGLHLLFAVTIVIGGALQLIPRVRRGLPALHRWNGRAYLLTAAVLSVGGLVMVWGRGTIGDDSQRIAITLNALLIVAFAALAWRHARARRYDAHRRWALRLFMAVSGVWFFRIGLMFWIVVNQGPVGFDPKSFTGPALTTLAFAQFLLPLALLEAYLRARAGHSPRAQLAAAGALGACTLAMAVGIAAASALMWLPRM</sequence>
<dbReference type="RefSeq" id="WP_146474177.1">
    <property type="nucleotide sequence ID" value="NZ_BNCF01000012.1"/>
</dbReference>
<proteinExistence type="predicted"/>
<reference evidence="2" key="2">
    <citation type="submission" date="2020-09" db="EMBL/GenBank/DDBJ databases">
        <authorList>
            <person name="Sun Q."/>
            <person name="Kim S."/>
        </authorList>
    </citation>
    <scope>NUCLEOTIDE SEQUENCE</scope>
    <source>
        <strain evidence="2">KCTC 32020</strain>
    </source>
</reference>
<dbReference type="Proteomes" id="UP000636453">
    <property type="component" value="Unassembled WGS sequence"/>
</dbReference>
<dbReference type="AlphaFoldDB" id="A0A918Z7C4"/>
<evidence type="ECO:0000256" key="1">
    <source>
        <dbReference type="SAM" id="Phobius"/>
    </source>
</evidence>
<reference evidence="2" key="1">
    <citation type="journal article" date="2014" name="Int. J. Syst. Evol. Microbiol.">
        <title>Complete genome sequence of Corynebacterium casei LMG S-19264T (=DSM 44701T), isolated from a smear-ripened cheese.</title>
        <authorList>
            <consortium name="US DOE Joint Genome Institute (JGI-PGF)"/>
            <person name="Walter F."/>
            <person name="Albersmeier A."/>
            <person name="Kalinowski J."/>
            <person name="Ruckert C."/>
        </authorList>
    </citation>
    <scope>NUCLEOTIDE SEQUENCE</scope>
    <source>
        <strain evidence="2">KCTC 32020</strain>
    </source>
</reference>
<feature type="transmembrane region" description="Helical" evidence="1">
    <location>
        <begin position="253"/>
        <end position="279"/>
    </location>
</feature>
<feature type="transmembrane region" description="Helical" evidence="1">
    <location>
        <begin position="121"/>
        <end position="138"/>
    </location>
</feature>
<dbReference type="Pfam" id="PF10067">
    <property type="entry name" value="DUF2306"/>
    <property type="match status" value="1"/>
</dbReference>
<evidence type="ECO:0000313" key="2">
    <source>
        <dbReference type="EMBL" id="GHE38859.1"/>
    </source>
</evidence>
<keyword evidence="1" id="KW-0812">Transmembrane</keyword>
<keyword evidence="3" id="KW-1185">Reference proteome</keyword>
<feature type="transmembrane region" description="Helical" evidence="1">
    <location>
        <begin position="150"/>
        <end position="170"/>
    </location>
</feature>
<keyword evidence="1" id="KW-1133">Transmembrane helix</keyword>
<name>A0A918Z7C4_9GAMM</name>
<dbReference type="OrthoDB" id="8759010at2"/>
<gene>
    <name evidence="2" type="ORF">GCM10007167_21180</name>
</gene>
<dbReference type="EMBL" id="BNCF01000012">
    <property type="protein sequence ID" value="GHE38859.1"/>
    <property type="molecule type" value="Genomic_DNA"/>
</dbReference>